<dbReference type="Gene3D" id="1.20.1280.50">
    <property type="match status" value="1"/>
</dbReference>
<dbReference type="OrthoDB" id="2095648at2759"/>
<dbReference type="PANTHER" id="PTHR38926">
    <property type="entry name" value="F-BOX DOMAIN CONTAINING PROTEIN, EXPRESSED"/>
    <property type="match status" value="1"/>
</dbReference>
<organism evidence="2 3">
    <name type="scientific">Digitaria exilis</name>
    <dbReference type="NCBI Taxonomy" id="1010633"/>
    <lineage>
        <taxon>Eukaryota</taxon>
        <taxon>Viridiplantae</taxon>
        <taxon>Streptophyta</taxon>
        <taxon>Embryophyta</taxon>
        <taxon>Tracheophyta</taxon>
        <taxon>Spermatophyta</taxon>
        <taxon>Magnoliopsida</taxon>
        <taxon>Liliopsida</taxon>
        <taxon>Poales</taxon>
        <taxon>Poaceae</taxon>
        <taxon>PACMAD clade</taxon>
        <taxon>Panicoideae</taxon>
        <taxon>Panicodae</taxon>
        <taxon>Paniceae</taxon>
        <taxon>Anthephorinae</taxon>
        <taxon>Digitaria</taxon>
    </lineage>
</organism>
<dbReference type="Proteomes" id="UP000636709">
    <property type="component" value="Unassembled WGS sequence"/>
</dbReference>
<dbReference type="AlphaFoldDB" id="A0A835FSA2"/>
<sequence length="328" mass="36849">MATSPSSRIRHRHRRLRLVEQGQLSPPLQPDEYTGFVTKDDDGEEEQTRNWAELPLDALLAVLVRLDLADVLLGAGHLCRPWRRAAREEPVLWRRIDIGRSSKLGMDYRFQPAVRAAVRRRVRWCEAFCADGSNGDLDFFFVFLPDVTPHLKSLRLTLTECNTVTKQGLNKAISKLGMLEELELSLTCDTALSRSDGLAATCAVAAGACPLLKHLWLNKYRFQWQSNVGDGEAIEVAKMHGLRSLQLFGNSLGNAGLAAILDGCVSLESLDIRHCFYVEMNDEMRGKCARLKTLKLPEYSMDGYELSFGCPEMDPGSPDRILYYFSPI</sequence>
<keyword evidence="3" id="KW-1185">Reference proteome</keyword>
<feature type="domain" description="F-box" evidence="1">
    <location>
        <begin position="48"/>
        <end position="96"/>
    </location>
</feature>
<evidence type="ECO:0000259" key="1">
    <source>
        <dbReference type="PROSITE" id="PS50181"/>
    </source>
</evidence>
<evidence type="ECO:0000313" key="3">
    <source>
        <dbReference type="Proteomes" id="UP000636709"/>
    </source>
</evidence>
<accession>A0A835FSA2</accession>
<dbReference type="PROSITE" id="PS50181">
    <property type="entry name" value="FBOX"/>
    <property type="match status" value="1"/>
</dbReference>
<dbReference type="SUPFAM" id="SSF52047">
    <property type="entry name" value="RNI-like"/>
    <property type="match status" value="1"/>
</dbReference>
<dbReference type="EMBL" id="JACEFO010000338">
    <property type="protein sequence ID" value="KAF8775023.1"/>
    <property type="molecule type" value="Genomic_DNA"/>
</dbReference>
<gene>
    <name evidence="2" type="ORF">HU200_005072</name>
</gene>
<dbReference type="InterPro" id="IPR036047">
    <property type="entry name" value="F-box-like_dom_sf"/>
</dbReference>
<dbReference type="InterPro" id="IPR001810">
    <property type="entry name" value="F-box_dom"/>
</dbReference>
<reference evidence="2" key="1">
    <citation type="submission" date="2020-07" db="EMBL/GenBank/DDBJ databases">
        <title>Genome sequence and genetic diversity analysis of an under-domesticated orphan crop, white fonio (Digitaria exilis).</title>
        <authorList>
            <person name="Bennetzen J.L."/>
            <person name="Chen S."/>
            <person name="Ma X."/>
            <person name="Wang X."/>
            <person name="Yssel A.E.J."/>
            <person name="Chaluvadi S.R."/>
            <person name="Johnson M."/>
            <person name="Gangashetty P."/>
            <person name="Hamidou F."/>
            <person name="Sanogo M.D."/>
            <person name="Zwaenepoel A."/>
            <person name="Wallace J."/>
            <person name="Van De Peer Y."/>
            <person name="Van Deynze A."/>
        </authorList>
    </citation>
    <scope>NUCLEOTIDE SEQUENCE</scope>
    <source>
        <tissue evidence="2">Leaves</tissue>
    </source>
</reference>
<dbReference type="Pfam" id="PF12937">
    <property type="entry name" value="F-box-like"/>
    <property type="match status" value="1"/>
</dbReference>
<comment type="caution">
    <text evidence="2">The sequence shown here is derived from an EMBL/GenBank/DDBJ whole genome shotgun (WGS) entry which is preliminary data.</text>
</comment>
<evidence type="ECO:0000313" key="2">
    <source>
        <dbReference type="EMBL" id="KAF8775023.1"/>
    </source>
</evidence>
<protein>
    <recommendedName>
        <fullName evidence="1">F-box domain-containing protein</fullName>
    </recommendedName>
</protein>
<dbReference type="FunFam" id="1.20.1280.50:FF:000037">
    <property type="entry name" value="F-box protein SKIP19"/>
    <property type="match status" value="1"/>
</dbReference>
<dbReference type="SUPFAM" id="SSF81383">
    <property type="entry name" value="F-box domain"/>
    <property type="match status" value="1"/>
</dbReference>
<name>A0A835FSA2_9POAL</name>
<dbReference type="PANTHER" id="PTHR38926:SF28">
    <property type="entry name" value="F-BOX PROTEIN SKIP19"/>
    <property type="match status" value="1"/>
</dbReference>
<dbReference type="Gene3D" id="3.80.10.10">
    <property type="entry name" value="Ribonuclease Inhibitor"/>
    <property type="match status" value="1"/>
</dbReference>
<dbReference type="InterPro" id="IPR032675">
    <property type="entry name" value="LRR_dom_sf"/>
</dbReference>
<proteinExistence type="predicted"/>